<dbReference type="STRING" id="1855912.LuPra_06145"/>
<reference evidence="3 4" key="1">
    <citation type="journal article" date="2016" name="Genome Announc.">
        <title>First Complete Genome Sequence of a Subdivision 6 Acidobacterium Strain.</title>
        <authorList>
            <person name="Huang S."/>
            <person name="Vieira S."/>
            <person name="Bunk B."/>
            <person name="Riedel T."/>
            <person name="Sproer C."/>
            <person name="Overmann J."/>
        </authorList>
    </citation>
    <scope>NUCLEOTIDE SEQUENCE [LARGE SCALE GENOMIC DNA]</scope>
    <source>
        <strain evidence="4">DSM 100886 HEG_-6_39</strain>
    </source>
</reference>
<organism evidence="3 4">
    <name type="scientific">Luteitalea pratensis</name>
    <dbReference type="NCBI Taxonomy" id="1855912"/>
    <lineage>
        <taxon>Bacteria</taxon>
        <taxon>Pseudomonadati</taxon>
        <taxon>Acidobacteriota</taxon>
        <taxon>Vicinamibacteria</taxon>
        <taxon>Vicinamibacterales</taxon>
        <taxon>Vicinamibacteraceae</taxon>
        <taxon>Luteitalea</taxon>
    </lineage>
</organism>
<feature type="signal peptide" evidence="2">
    <location>
        <begin position="1"/>
        <end position="25"/>
    </location>
</feature>
<dbReference type="Proteomes" id="UP000076079">
    <property type="component" value="Chromosome"/>
</dbReference>
<evidence type="ECO:0000256" key="2">
    <source>
        <dbReference type="SAM" id="SignalP"/>
    </source>
</evidence>
<gene>
    <name evidence="3" type="ORF">LuPra_06145</name>
</gene>
<proteinExistence type="predicted"/>
<protein>
    <submittedName>
        <fullName evidence="3">Uncharacterized protein</fullName>
    </submittedName>
</protein>
<evidence type="ECO:0000256" key="1">
    <source>
        <dbReference type="SAM" id="MobiDB-lite"/>
    </source>
</evidence>
<keyword evidence="2" id="KW-0732">Signal</keyword>
<dbReference type="KEGG" id="abac:LuPra_06145"/>
<dbReference type="AlphaFoldDB" id="A0A143PWX0"/>
<keyword evidence="4" id="KW-1185">Reference proteome</keyword>
<dbReference type="OrthoDB" id="115541at2"/>
<sequence length="321" mass="35342" precursor="true">MRTNLTLSSFLTVSALLGVAIPAAAQNQAALEKAFEGRDVVVLMDMPASHTGVDLYLQREPEIEFGEYARRMKAYGVALRKEDRVMITTIKVNKKNIEIHLGGGGYGTWGDDTGTVAPEYVGKSKRESDLEKERKNTTDAERRRRIDRELSYLREEREREERANKREAEALTAIKQREIATKRLDGGSRFNIWYADKRLEKWAPTPEELMLSLASYLDFGGNGDGIPGVVRGTAGNRLAAGSPQGSSSATARPRDIESAATALKRGMGTAEVHDLLGAPTRRRSSKQGDLESVVETWETTDSVTEVTFVGGVVVKFTSSSK</sequence>
<feature type="chain" id="PRO_5007512106" evidence="2">
    <location>
        <begin position="26"/>
        <end position="321"/>
    </location>
</feature>
<feature type="region of interest" description="Disordered" evidence="1">
    <location>
        <begin position="120"/>
        <end position="142"/>
    </location>
</feature>
<dbReference type="EMBL" id="CP015136">
    <property type="protein sequence ID" value="AMY12861.1"/>
    <property type="molecule type" value="Genomic_DNA"/>
</dbReference>
<evidence type="ECO:0000313" key="3">
    <source>
        <dbReference type="EMBL" id="AMY12861.1"/>
    </source>
</evidence>
<evidence type="ECO:0000313" key="4">
    <source>
        <dbReference type="Proteomes" id="UP000076079"/>
    </source>
</evidence>
<reference evidence="4" key="2">
    <citation type="submission" date="2016-04" db="EMBL/GenBank/DDBJ databases">
        <title>First Complete Genome Sequence of a Subdivision 6 Acidobacterium.</title>
        <authorList>
            <person name="Huang S."/>
            <person name="Vieira S."/>
            <person name="Bunk B."/>
            <person name="Riedel T."/>
            <person name="Sproeer C."/>
            <person name="Overmann J."/>
        </authorList>
    </citation>
    <scope>NUCLEOTIDE SEQUENCE [LARGE SCALE GENOMIC DNA]</scope>
    <source>
        <strain evidence="4">DSM 100886 HEG_-6_39</strain>
    </source>
</reference>
<feature type="compositionally biased region" description="Basic and acidic residues" evidence="1">
    <location>
        <begin position="122"/>
        <end position="142"/>
    </location>
</feature>
<dbReference type="RefSeq" id="WP_110174279.1">
    <property type="nucleotide sequence ID" value="NZ_CP015136.1"/>
</dbReference>
<accession>A0A143PWX0</accession>
<name>A0A143PWX0_LUTPR</name>